<evidence type="ECO:0000313" key="1">
    <source>
        <dbReference type="EMBL" id="KAK9724044.1"/>
    </source>
</evidence>
<dbReference type="Proteomes" id="UP001443914">
    <property type="component" value="Unassembled WGS sequence"/>
</dbReference>
<evidence type="ECO:0000313" key="2">
    <source>
        <dbReference type="Proteomes" id="UP001443914"/>
    </source>
</evidence>
<protein>
    <submittedName>
        <fullName evidence="1">Uncharacterized protein</fullName>
    </submittedName>
</protein>
<accession>A0AAW1KVE0</accession>
<proteinExistence type="predicted"/>
<organism evidence="1 2">
    <name type="scientific">Saponaria officinalis</name>
    <name type="common">Common soapwort</name>
    <name type="synonym">Lychnis saponaria</name>
    <dbReference type="NCBI Taxonomy" id="3572"/>
    <lineage>
        <taxon>Eukaryota</taxon>
        <taxon>Viridiplantae</taxon>
        <taxon>Streptophyta</taxon>
        <taxon>Embryophyta</taxon>
        <taxon>Tracheophyta</taxon>
        <taxon>Spermatophyta</taxon>
        <taxon>Magnoliopsida</taxon>
        <taxon>eudicotyledons</taxon>
        <taxon>Gunneridae</taxon>
        <taxon>Pentapetalae</taxon>
        <taxon>Caryophyllales</taxon>
        <taxon>Caryophyllaceae</taxon>
        <taxon>Caryophylleae</taxon>
        <taxon>Saponaria</taxon>
    </lineage>
</organism>
<comment type="caution">
    <text evidence="1">The sequence shown here is derived from an EMBL/GenBank/DDBJ whole genome shotgun (WGS) entry which is preliminary data.</text>
</comment>
<sequence length="102" mass="10959">MASSLATGAKVSSKSIPSCWLYPCTTSLALFLRIARKSSSLFLKTHLVPITLRFGGLGTSCQTLFLSNCPNSSYIATIQSESVNATLILLGSIVEINEFKIQ</sequence>
<keyword evidence="2" id="KW-1185">Reference proteome</keyword>
<dbReference type="EMBL" id="JBDFQZ010000005">
    <property type="protein sequence ID" value="KAK9724044.1"/>
    <property type="molecule type" value="Genomic_DNA"/>
</dbReference>
<name>A0AAW1KVE0_SAPOF</name>
<gene>
    <name evidence="1" type="ORF">RND81_05G044200</name>
</gene>
<reference evidence="1" key="1">
    <citation type="submission" date="2024-03" db="EMBL/GenBank/DDBJ databases">
        <title>WGS assembly of Saponaria officinalis var. Norfolk2.</title>
        <authorList>
            <person name="Jenkins J."/>
            <person name="Shu S."/>
            <person name="Grimwood J."/>
            <person name="Barry K."/>
            <person name="Goodstein D."/>
            <person name="Schmutz J."/>
            <person name="Leebens-Mack J."/>
            <person name="Osbourn A."/>
        </authorList>
    </citation>
    <scope>NUCLEOTIDE SEQUENCE [LARGE SCALE GENOMIC DNA]</scope>
    <source>
        <strain evidence="1">JIC</strain>
    </source>
</reference>
<dbReference type="AlphaFoldDB" id="A0AAW1KVE0"/>